<keyword evidence="7" id="KW-0998">Cell outer membrane</keyword>
<evidence type="ECO:0000313" key="10">
    <source>
        <dbReference type="Proteomes" id="UP000071065"/>
    </source>
</evidence>
<dbReference type="GO" id="GO:0009279">
    <property type="term" value="C:cell outer membrane"/>
    <property type="evidence" value="ECO:0007669"/>
    <property type="project" value="UniProtKB-SubCell"/>
</dbReference>
<dbReference type="InterPro" id="IPR003423">
    <property type="entry name" value="OMP_efflux"/>
</dbReference>
<dbReference type="InterPro" id="IPR051906">
    <property type="entry name" value="TolC-like"/>
</dbReference>
<dbReference type="KEGG" id="emp:EZMO1_1169"/>
<evidence type="ECO:0000256" key="1">
    <source>
        <dbReference type="ARBA" id="ARBA00004442"/>
    </source>
</evidence>
<dbReference type="PANTHER" id="PTHR30026:SF20">
    <property type="entry name" value="OUTER MEMBRANE PROTEIN TOLC"/>
    <property type="match status" value="1"/>
</dbReference>
<keyword evidence="8" id="KW-0732">Signal</keyword>
<evidence type="ECO:0000313" key="9">
    <source>
        <dbReference type="EMBL" id="AMO55365.1"/>
    </source>
</evidence>
<organism evidence="9 10">
    <name type="scientific">Endozoicomonas montiporae CL-33</name>
    <dbReference type="NCBI Taxonomy" id="570277"/>
    <lineage>
        <taxon>Bacteria</taxon>
        <taxon>Pseudomonadati</taxon>
        <taxon>Pseudomonadota</taxon>
        <taxon>Gammaproteobacteria</taxon>
        <taxon>Oceanospirillales</taxon>
        <taxon>Endozoicomonadaceae</taxon>
        <taxon>Endozoicomonas</taxon>
    </lineage>
</organism>
<protein>
    <submittedName>
        <fullName evidence="9">TolC family type I secretion outer membrane protein</fullName>
    </submittedName>
</protein>
<sequence length="470" mass="51328">MPKFSPNGFLLAALAGAILNVQAAETEYNLLEVYNLAQKNDAQLAAAHYDMQAVQEKKTQSRATLLPSLTLSANTQYAKTNSEVSGGKDLENNGNSHGWGATLNQPLFRMANWYGYDQAKSISAQAELRYSGEEQSLILRTSEAYFNVLRAEDSLISAIAEEKAVKQQLDQARERYNVGLIAETDVLEAQAGYDAARVARILGENQVSVSYESLRTITNHDITQIGALQKTMPVNHPVPANTSDWVNSAVSGNLALQVAREGLEASHKNIKVQKSGHAPTVDAFARYNYNSDHTSKGTRPGADGNGLNTGKGDSTVVGIQFNMELFGGGATSSRVREATYQMESAQQNFDKSLRETSSNTRNLFRTVNSDVDRVDARCKGIVSSESALNAVQSGYEVGTRNITDVLDAQKKLFSAERDYLNARYDYIVNTMKLKQVAGTLSPTDLQDLNQWIVSGGETEDMSIPVQCRAK</sequence>
<proteinExistence type="inferred from homology"/>
<keyword evidence="3" id="KW-0813">Transport</keyword>
<evidence type="ECO:0000256" key="8">
    <source>
        <dbReference type="SAM" id="SignalP"/>
    </source>
</evidence>
<dbReference type="PANTHER" id="PTHR30026">
    <property type="entry name" value="OUTER MEMBRANE PROTEIN TOLC"/>
    <property type="match status" value="1"/>
</dbReference>
<accession>A0A142B9D9</accession>
<keyword evidence="4" id="KW-1134">Transmembrane beta strand</keyword>
<dbReference type="RefSeq" id="WP_051789768.1">
    <property type="nucleotide sequence ID" value="NZ_CP013251.1"/>
</dbReference>
<dbReference type="STRING" id="570277.EZMO1_1169"/>
<name>A0A142B9D9_9GAMM</name>
<dbReference type="OrthoDB" id="9813458at2"/>
<keyword evidence="5" id="KW-0812">Transmembrane</keyword>
<reference evidence="9 10" key="1">
    <citation type="journal article" date="2016" name="Front. Microbiol.">
        <title>Genomic Insight into the Host-Endosymbiont Relationship of Endozoicomonas montiporae CL-33(T) with its Coral Host.</title>
        <authorList>
            <person name="Ding J.-Y."/>
            <person name="Shiu J.-H."/>
            <person name="Chen W.-M."/>
            <person name="Chiang Y.-R."/>
            <person name="Tang S.-L."/>
        </authorList>
    </citation>
    <scope>NUCLEOTIDE SEQUENCE [LARGE SCALE GENOMIC DNA]</scope>
    <source>
        <strain evidence="9 10">CL-33</strain>
    </source>
</reference>
<dbReference type="AlphaFoldDB" id="A0A142B9D9"/>
<evidence type="ECO:0000256" key="2">
    <source>
        <dbReference type="ARBA" id="ARBA00007613"/>
    </source>
</evidence>
<feature type="signal peptide" evidence="8">
    <location>
        <begin position="1"/>
        <end position="23"/>
    </location>
</feature>
<evidence type="ECO:0000256" key="7">
    <source>
        <dbReference type="ARBA" id="ARBA00023237"/>
    </source>
</evidence>
<feature type="chain" id="PRO_5007493157" evidence="8">
    <location>
        <begin position="24"/>
        <end position="470"/>
    </location>
</feature>
<dbReference type="InterPro" id="IPR010130">
    <property type="entry name" value="T1SS_OMP_TolC"/>
</dbReference>
<evidence type="ECO:0000256" key="6">
    <source>
        <dbReference type="ARBA" id="ARBA00023136"/>
    </source>
</evidence>
<gene>
    <name evidence="9" type="primary">tolC</name>
    <name evidence="9" type="ORF">EZMO1_1169</name>
</gene>
<dbReference type="Gene3D" id="1.20.1600.10">
    <property type="entry name" value="Outer membrane efflux proteins (OEP)"/>
    <property type="match status" value="1"/>
</dbReference>
<evidence type="ECO:0000256" key="5">
    <source>
        <dbReference type="ARBA" id="ARBA00022692"/>
    </source>
</evidence>
<dbReference type="PATRIC" id="fig|570277.3.peg.1277"/>
<evidence type="ECO:0000256" key="4">
    <source>
        <dbReference type="ARBA" id="ARBA00022452"/>
    </source>
</evidence>
<comment type="subcellular location">
    <subcellularLocation>
        <location evidence="1">Cell outer membrane</location>
    </subcellularLocation>
</comment>
<dbReference type="Proteomes" id="UP000071065">
    <property type="component" value="Chromosome"/>
</dbReference>
<dbReference type="SUPFAM" id="SSF56954">
    <property type="entry name" value="Outer membrane efflux proteins (OEP)"/>
    <property type="match status" value="1"/>
</dbReference>
<dbReference type="EMBL" id="CP013251">
    <property type="protein sequence ID" value="AMO55365.1"/>
    <property type="molecule type" value="Genomic_DNA"/>
</dbReference>
<dbReference type="NCBIfam" id="TIGR01844">
    <property type="entry name" value="type_I_sec_TolC"/>
    <property type="match status" value="1"/>
</dbReference>
<dbReference type="Pfam" id="PF02321">
    <property type="entry name" value="OEP"/>
    <property type="match status" value="2"/>
</dbReference>
<comment type="similarity">
    <text evidence="2">Belongs to the outer membrane factor (OMF) (TC 1.B.17) family.</text>
</comment>
<keyword evidence="6" id="KW-0472">Membrane</keyword>
<dbReference type="GO" id="GO:1990281">
    <property type="term" value="C:efflux pump complex"/>
    <property type="evidence" value="ECO:0007669"/>
    <property type="project" value="TreeGrafter"/>
</dbReference>
<dbReference type="GO" id="GO:0015288">
    <property type="term" value="F:porin activity"/>
    <property type="evidence" value="ECO:0007669"/>
    <property type="project" value="TreeGrafter"/>
</dbReference>
<evidence type="ECO:0000256" key="3">
    <source>
        <dbReference type="ARBA" id="ARBA00022448"/>
    </source>
</evidence>
<dbReference type="GO" id="GO:0015562">
    <property type="term" value="F:efflux transmembrane transporter activity"/>
    <property type="evidence" value="ECO:0007669"/>
    <property type="project" value="InterPro"/>
</dbReference>